<dbReference type="PROSITE" id="PS51257">
    <property type="entry name" value="PROKAR_LIPOPROTEIN"/>
    <property type="match status" value="1"/>
</dbReference>
<dbReference type="STRING" id="701521.PECL_1500"/>
<dbReference type="KEGG" id="pce:PECL_1500"/>
<name>G8PF43_PEDCP</name>
<dbReference type="RefSeq" id="WP_014215916.1">
    <property type="nucleotide sequence ID" value="NC_016605.1"/>
</dbReference>
<dbReference type="InterPro" id="IPR029050">
    <property type="entry name" value="Immunoprotect_excell_Ig-like"/>
</dbReference>
<evidence type="ECO:0000259" key="3">
    <source>
        <dbReference type="Pfam" id="PF16729"/>
    </source>
</evidence>
<keyword evidence="5" id="KW-1185">Reference proteome</keyword>
<organism evidence="4 5">
    <name type="scientific">Pediococcus claussenii (strain ATCC BAA-344 / DSM 14800 / JCM 18046 / KCTC 3811 / LMG 21948 / P06)</name>
    <dbReference type="NCBI Taxonomy" id="701521"/>
    <lineage>
        <taxon>Bacteria</taxon>
        <taxon>Bacillati</taxon>
        <taxon>Bacillota</taxon>
        <taxon>Bacilli</taxon>
        <taxon>Lactobacillales</taxon>
        <taxon>Lactobacillaceae</taxon>
        <taxon>Pediococcus</taxon>
    </lineage>
</organism>
<dbReference type="Gene3D" id="2.60.40.1240">
    <property type="match status" value="1"/>
</dbReference>
<dbReference type="EMBL" id="CP003137">
    <property type="protein sequence ID" value="AEV95722.1"/>
    <property type="molecule type" value="Genomic_DNA"/>
</dbReference>
<sequence>MKKIVYSILLVFISVIMVGCSTQSKSKSNKTASSRSSKTSAPTQISDASFKNGLFTIENITFDLNKFKTGPSATEGKDVIIQYFTVTNHGSKKIMPSDLWYKYVVATQNINGRNKKLEKGSLPFSTAATKDNNLENASVSEMKPHDQIDSLGSWQMISSTADVELTFYDQNHKQVGTRNLNVNN</sequence>
<feature type="domain" description="DUF5067" evidence="3">
    <location>
        <begin position="36"/>
        <end position="169"/>
    </location>
</feature>
<dbReference type="eggNOG" id="ENOG502ZZ5P">
    <property type="taxonomic scope" value="Bacteria"/>
</dbReference>
<feature type="region of interest" description="Disordered" evidence="2">
    <location>
        <begin position="25"/>
        <end position="44"/>
    </location>
</feature>
<dbReference type="HOGENOM" id="CLU_1466898_0_0_9"/>
<feature type="compositionally biased region" description="Low complexity" evidence="2">
    <location>
        <begin position="25"/>
        <end position="40"/>
    </location>
</feature>
<dbReference type="Proteomes" id="UP000005444">
    <property type="component" value="Chromosome"/>
</dbReference>
<gene>
    <name evidence="4" type="ordered locus">PECL_1500</name>
</gene>
<accession>G8PF43</accession>
<proteinExistence type="predicted"/>
<dbReference type="Pfam" id="PF16729">
    <property type="entry name" value="DUF5067"/>
    <property type="match status" value="1"/>
</dbReference>
<keyword evidence="1" id="KW-0732">Signal</keyword>
<dbReference type="PATRIC" id="fig|701521.8.peg.1404"/>
<evidence type="ECO:0000256" key="2">
    <source>
        <dbReference type="SAM" id="MobiDB-lite"/>
    </source>
</evidence>
<protein>
    <recommendedName>
        <fullName evidence="3">DUF5067 domain-containing protein</fullName>
    </recommendedName>
</protein>
<evidence type="ECO:0000313" key="4">
    <source>
        <dbReference type="EMBL" id="AEV95722.1"/>
    </source>
</evidence>
<evidence type="ECO:0000313" key="5">
    <source>
        <dbReference type="Proteomes" id="UP000005444"/>
    </source>
</evidence>
<reference evidence="4 5" key="1">
    <citation type="journal article" date="2012" name="J. Bacteriol.">
        <title>Complete Genome Sequence of the Beer Spoilage Organism Pediococcus claussenii ATCC BAA-344T.</title>
        <authorList>
            <person name="Pittet V."/>
            <person name="Abegunde T."/>
            <person name="Marfleet T."/>
            <person name="Haakensen M."/>
            <person name="Morrow K."/>
            <person name="Jayaprakash T."/>
            <person name="Schroeder K."/>
            <person name="Trost B."/>
            <person name="Byrns S."/>
            <person name="Bergsveinson J."/>
            <person name="Kusalik A."/>
            <person name="Ziola B."/>
        </authorList>
    </citation>
    <scope>NUCLEOTIDE SEQUENCE [LARGE SCALE GENOMIC DNA]</scope>
    <source>
        <strain evidence="4 5">ATCC BAA-344</strain>
    </source>
</reference>
<dbReference type="AlphaFoldDB" id="G8PF43"/>
<evidence type="ECO:0000256" key="1">
    <source>
        <dbReference type="ARBA" id="ARBA00022729"/>
    </source>
</evidence>
<dbReference type="InterPro" id="IPR031989">
    <property type="entry name" value="DUF5067"/>
</dbReference>